<evidence type="ECO:0000313" key="7">
    <source>
        <dbReference type="Proteomes" id="UP000315343"/>
    </source>
</evidence>
<keyword evidence="6" id="KW-0282">Flagellum</keyword>
<proteinExistence type="predicted"/>
<dbReference type="GO" id="GO:0044781">
    <property type="term" value="P:bacterial-type flagellum organization"/>
    <property type="evidence" value="ECO:0007669"/>
    <property type="project" value="InterPro"/>
</dbReference>
<comment type="caution">
    <text evidence="6">The sequence shown here is derived from an EMBL/GenBank/DDBJ whole genome shotgun (WGS) entry which is preliminary data.</text>
</comment>
<keyword evidence="6" id="KW-0969">Cilium</keyword>
<comment type="subcellular location">
    <subcellularLocation>
        <location evidence="1">Cell membrane</location>
    </subcellularLocation>
</comment>
<evidence type="ECO:0000256" key="1">
    <source>
        <dbReference type="ARBA" id="ARBA00004236"/>
    </source>
</evidence>
<gene>
    <name evidence="6" type="ORF">LY60_02758</name>
</gene>
<evidence type="ECO:0000256" key="3">
    <source>
        <dbReference type="ARBA" id="ARBA00022692"/>
    </source>
</evidence>
<dbReference type="EMBL" id="VLKH01000008">
    <property type="protein sequence ID" value="TWH78730.1"/>
    <property type="molecule type" value="Genomic_DNA"/>
</dbReference>
<evidence type="ECO:0000256" key="2">
    <source>
        <dbReference type="ARBA" id="ARBA00022475"/>
    </source>
</evidence>
<evidence type="ECO:0000256" key="5">
    <source>
        <dbReference type="ARBA" id="ARBA00023136"/>
    </source>
</evidence>
<keyword evidence="7" id="KW-1185">Reference proteome</keyword>
<dbReference type="Pfam" id="PF04347">
    <property type="entry name" value="FliO"/>
    <property type="match status" value="1"/>
</dbReference>
<dbReference type="RefSeq" id="WP_145084783.1">
    <property type="nucleotide sequence ID" value="NZ_DAMBUX010000002.1"/>
</dbReference>
<evidence type="ECO:0000313" key="6">
    <source>
        <dbReference type="EMBL" id="TWH78730.1"/>
    </source>
</evidence>
<sequence>MAGIIFVLFLTYYGTKWISTKTNLASSSRYMNIVDRIVIGQNKYLAIAEITNKYYLLSITEKDVNIIKELDDFQLKHEEEKTEVMDFNSIINKFLKK</sequence>
<keyword evidence="3" id="KW-0812">Transmembrane</keyword>
<name>A0A562J6I7_9FIRM</name>
<dbReference type="InterPro" id="IPR022781">
    <property type="entry name" value="Flagellar_biosynth_FliO"/>
</dbReference>
<organism evidence="6 7">
    <name type="scientific">Sedimentibacter saalensis</name>
    <dbReference type="NCBI Taxonomy" id="130788"/>
    <lineage>
        <taxon>Bacteria</taxon>
        <taxon>Bacillati</taxon>
        <taxon>Bacillota</taxon>
        <taxon>Tissierellia</taxon>
        <taxon>Sedimentibacter</taxon>
    </lineage>
</organism>
<protein>
    <submittedName>
        <fullName evidence="6">Flagellar biosynthesis protein FliO</fullName>
    </submittedName>
</protein>
<accession>A0A562J6I7</accession>
<dbReference type="AlphaFoldDB" id="A0A562J6I7"/>
<reference evidence="6 7" key="1">
    <citation type="submission" date="2019-07" db="EMBL/GenBank/DDBJ databases">
        <title>Genomic Encyclopedia of Type Strains, Phase I: the one thousand microbial genomes (KMG-I) project.</title>
        <authorList>
            <person name="Kyrpides N."/>
        </authorList>
    </citation>
    <scope>NUCLEOTIDE SEQUENCE [LARGE SCALE GENOMIC DNA]</scope>
    <source>
        <strain evidence="6 7">DSM 13558</strain>
    </source>
</reference>
<keyword evidence="5" id="KW-0472">Membrane</keyword>
<keyword evidence="2" id="KW-1003">Cell membrane</keyword>
<keyword evidence="4" id="KW-1133">Transmembrane helix</keyword>
<evidence type="ECO:0000256" key="4">
    <source>
        <dbReference type="ARBA" id="ARBA00022989"/>
    </source>
</evidence>
<keyword evidence="6" id="KW-0966">Cell projection</keyword>
<dbReference type="Proteomes" id="UP000315343">
    <property type="component" value="Unassembled WGS sequence"/>
</dbReference>
<dbReference type="GO" id="GO:0016020">
    <property type="term" value="C:membrane"/>
    <property type="evidence" value="ECO:0007669"/>
    <property type="project" value="InterPro"/>
</dbReference>